<organism evidence="1 2">
    <name type="scientific">Armadillidium nasatum</name>
    <dbReference type="NCBI Taxonomy" id="96803"/>
    <lineage>
        <taxon>Eukaryota</taxon>
        <taxon>Metazoa</taxon>
        <taxon>Ecdysozoa</taxon>
        <taxon>Arthropoda</taxon>
        <taxon>Crustacea</taxon>
        <taxon>Multicrustacea</taxon>
        <taxon>Malacostraca</taxon>
        <taxon>Eumalacostraca</taxon>
        <taxon>Peracarida</taxon>
        <taxon>Isopoda</taxon>
        <taxon>Oniscidea</taxon>
        <taxon>Crinocheta</taxon>
        <taxon>Armadillidiidae</taxon>
        <taxon>Armadillidium</taxon>
    </lineage>
</organism>
<dbReference type="Proteomes" id="UP000326759">
    <property type="component" value="Unassembled WGS sequence"/>
</dbReference>
<sequence length="134" mass="15593">MVRITTDSWRVIVKSWKKVNEQLSNWAWLLDAYLPGSFGPIGEWLKRAEIMLGTEEKQIGKPDELANILGKKIEEHKTFFMKTQSMMAAFENSKASPEINSVSPKIIEYMQSRLNTIKPRAAQRKLRLQYLEHK</sequence>
<dbReference type="EMBL" id="SEYY01000312">
    <property type="protein sequence ID" value="KAB7507504.1"/>
    <property type="molecule type" value="Genomic_DNA"/>
</dbReference>
<gene>
    <name evidence="1" type="ORF">Anas_01387</name>
</gene>
<comment type="caution">
    <text evidence="1">The sequence shown here is derived from an EMBL/GenBank/DDBJ whole genome shotgun (WGS) entry which is preliminary data.</text>
</comment>
<dbReference type="AlphaFoldDB" id="A0A5N5TMU5"/>
<evidence type="ECO:0000313" key="2">
    <source>
        <dbReference type="Proteomes" id="UP000326759"/>
    </source>
</evidence>
<reference evidence="1 2" key="1">
    <citation type="journal article" date="2019" name="PLoS Biol.">
        <title>Sex chromosomes control vertical transmission of feminizing Wolbachia symbionts in an isopod.</title>
        <authorList>
            <person name="Becking T."/>
            <person name="Chebbi M.A."/>
            <person name="Giraud I."/>
            <person name="Moumen B."/>
            <person name="Laverre T."/>
            <person name="Caubet Y."/>
            <person name="Peccoud J."/>
            <person name="Gilbert C."/>
            <person name="Cordaux R."/>
        </authorList>
    </citation>
    <scope>NUCLEOTIDE SEQUENCE [LARGE SCALE GENOMIC DNA]</scope>
    <source>
        <strain evidence="1">ANa2</strain>
        <tissue evidence="1">Whole body excluding digestive tract and cuticle</tissue>
    </source>
</reference>
<protein>
    <submittedName>
        <fullName evidence="1">Uncharacterized protein</fullName>
    </submittedName>
</protein>
<dbReference type="OrthoDB" id="18740at2759"/>
<evidence type="ECO:0000313" key="1">
    <source>
        <dbReference type="EMBL" id="KAB7507504.1"/>
    </source>
</evidence>
<feature type="non-terminal residue" evidence="1">
    <location>
        <position position="134"/>
    </location>
</feature>
<accession>A0A5N5TMU5</accession>
<proteinExistence type="predicted"/>
<keyword evidence="2" id="KW-1185">Reference proteome</keyword>
<name>A0A5N5TMU5_9CRUS</name>